<keyword evidence="3" id="KW-1185">Reference proteome</keyword>
<organism evidence="2 3">
    <name type="scientific">Klebsormidium nitens</name>
    <name type="common">Green alga</name>
    <name type="synonym">Ulothrix nitens</name>
    <dbReference type="NCBI Taxonomy" id="105231"/>
    <lineage>
        <taxon>Eukaryota</taxon>
        <taxon>Viridiplantae</taxon>
        <taxon>Streptophyta</taxon>
        <taxon>Klebsormidiophyceae</taxon>
        <taxon>Klebsormidiales</taxon>
        <taxon>Klebsormidiaceae</taxon>
        <taxon>Klebsormidium</taxon>
    </lineage>
</organism>
<reference evidence="2 3" key="1">
    <citation type="journal article" date="2014" name="Nat. Commun.">
        <title>Klebsormidium flaccidum genome reveals primary factors for plant terrestrial adaptation.</title>
        <authorList>
            <person name="Hori K."/>
            <person name="Maruyama F."/>
            <person name="Fujisawa T."/>
            <person name="Togashi T."/>
            <person name="Yamamoto N."/>
            <person name="Seo M."/>
            <person name="Sato S."/>
            <person name="Yamada T."/>
            <person name="Mori H."/>
            <person name="Tajima N."/>
            <person name="Moriyama T."/>
            <person name="Ikeuchi M."/>
            <person name="Watanabe M."/>
            <person name="Wada H."/>
            <person name="Kobayashi K."/>
            <person name="Saito M."/>
            <person name="Masuda T."/>
            <person name="Sasaki-Sekimoto Y."/>
            <person name="Mashiguchi K."/>
            <person name="Awai K."/>
            <person name="Shimojima M."/>
            <person name="Masuda S."/>
            <person name="Iwai M."/>
            <person name="Nobusawa T."/>
            <person name="Narise T."/>
            <person name="Kondo S."/>
            <person name="Saito H."/>
            <person name="Sato R."/>
            <person name="Murakawa M."/>
            <person name="Ihara Y."/>
            <person name="Oshima-Yamada Y."/>
            <person name="Ohtaka K."/>
            <person name="Satoh M."/>
            <person name="Sonobe K."/>
            <person name="Ishii M."/>
            <person name="Ohtani R."/>
            <person name="Kanamori-Sato M."/>
            <person name="Honoki R."/>
            <person name="Miyazaki D."/>
            <person name="Mochizuki H."/>
            <person name="Umetsu J."/>
            <person name="Higashi K."/>
            <person name="Shibata D."/>
            <person name="Kamiya Y."/>
            <person name="Sato N."/>
            <person name="Nakamura Y."/>
            <person name="Tabata S."/>
            <person name="Ida S."/>
            <person name="Kurokawa K."/>
            <person name="Ohta H."/>
        </authorList>
    </citation>
    <scope>NUCLEOTIDE SEQUENCE [LARGE SCALE GENOMIC DNA]</scope>
    <source>
        <strain evidence="2 3">NIES-2285</strain>
    </source>
</reference>
<proteinExistence type="predicted"/>
<accession>A0A1Y1HQ97</accession>
<sequence length="110" mass="12152">MEGNAASYQEKVERTPGDKFPEADTRQKDHEKDTHTAQHEKVRESEELGGHTDEAQAEAAAKAAAYFEFRKGAKEAQDKGPGDPDAMKKTEWANKQGGYTDTTAPDVQEQ</sequence>
<dbReference type="EMBL" id="DF237012">
    <property type="protein sequence ID" value="GAQ80805.1"/>
    <property type="molecule type" value="Genomic_DNA"/>
</dbReference>
<dbReference type="AlphaFoldDB" id="A0A1Y1HQ97"/>
<feature type="compositionally biased region" description="Basic and acidic residues" evidence="1">
    <location>
        <begin position="10"/>
        <end position="54"/>
    </location>
</feature>
<dbReference type="Proteomes" id="UP000054558">
    <property type="component" value="Unassembled WGS sequence"/>
</dbReference>
<feature type="region of interest" description="Disordered" evidence="1">
    <location>
        <begin position="1"/>
        <end position="110"/>
    </location>
</feature>
<evidence type="ECO:0000313" key="3">
    <source>
        <dbReference type="Proteomes" id="UP000054558"/>
    </source>
</evidence>
<feature type="compositionally biased region" description="Basic and acidic residues" evidence="1">
    <location>
        <begin position="68"/>
        <end position="92"/>
    </location>
</feature>
<evidence type="ECO:0000313" key="2">
    <source>
        <dbReference type="EMBL" id="GAQ80805.1"/>
    </source>
</evidence>
<feature type="compositionally biased region" description="Polar residues" evidence="1">
    <location>
        <begin position="97"/>
        <end position="110"/>
    </location>
</feature>
<name>A0A1Y1HQ97_KLENI</name>
<protein>
    <submittedName>
        <fullName evidence="2">Uncharacterized protein</fullName>
    </submittedName>
</protein>
<gene>
    <name evidence="2" type="ORF">KFL_000630080</name>
</gene>
<evidence type="ECO:0000256" key="1">
    <source>
        <dbReference type="SAM" id="MobiDB-lite"/>
    </source>
</evidence>